<evidence type="ECO:0000256" key="1">
    <source>
        <dbReference type="SAM" id="Phobius"/>
    </source>
</evidence>
<keyword evidence="1" id="KW-1133">Transmembrane helix</keyword>
<proteinExistence type="predicted"/>
<dbReference type="AlphaFoldDB" id="A0AAE1FH24"/>
<keyword evidence="1" id="KW-0472">Membrane</keyword>
<gene>
    <name evidence="2" type="ORF">Pcinc_020856</name>
</gene>
<feature type="transmembrane region" description="Helical" evidence="1">
    <location>
        <begin position="21"/>
        <end position="42"/>
    </location>
</feature>
<evidence type="ECO:0000313" key="2">
    <source>
        <dbReference type="EMBL" id="KAK3874185.1"/>
    </source>
</evidence>
<feature type="transmembrane region" description="Helical" evidence="1">
    <location>
        <begin position="159"/>
        <end position="178"/>
    </location>
</feature>
<accession>A0AAE1FH24</accession>
<keyword evidence="3" id="KW-1185">Reference proteome</keyword>
<comment type="caution">
    <text evidence="2">The sequence shown here is derived from an EMBL/GenBank/DDBJ whole genome shotgun (WGS) entry which is preliminary data.</text>
</comment>
<sequence length="279" mass="32237">MHFDWAFTVKITPITPRIGTYHPYAIGFASLLTIIDIVSILSQGLHQLLRVSIDLLLLFTQVLHYFTQGLTNTQLRQLTSIFHLEVSAVERPENHDQLIKQSEELIKQVIRYQTHSERMEALWLALLILRLFLLQWFLPTRLTFAIANFRNAAIRTIPFLLRLTLPMYILSTMLFLLMGHEIRKLSTFTGALFYLWQFLIGDFSHVDFKNQEVLFVFLTFILFVIITQFIIALFLASASGSAERCDITASDGPKKAPTDKSEADLNLFLEVLREEVMIE</sequence>
<keyword evidence="1" id="KW-0812">Transmembrane</keyword>
<evidence type="ECO:0000313" key="3">
    <source>
        <dbReference type="Proteomes" id="UP001286313"/>
    </source>
</evidence>
<reference evidence="2" key="1">
    <citation type="submission" date="2023-10" db="EMBL/GenBank/DDBJ databases">
        <title>Genome assemblies of two species of porcelain crab, Petrolisthes cinctipes and Petrolisthes manimaculis (Anomura: Porcellanidae).</title>
        <authorList>
            <person name="Angst P."/>
        </authorList>
    </citation>
    <scope>NUCLEOTIDE SEQUENCE</scope>
    <source>
        <strain evidence="2">PB745_01</strain>
        <tissue evidence="2">Gill</tissue>
    </source>
</reference>
<feature type="transmembrane region" description="Helical" evidence="1">
    <location>
        <begin position="185"/>
        <end position="201"/>
    </location>
</feature>
<dbReference type="Proteomes" id="UP001286313">
    <property type="component" value="Unassembled WGS sequence"/>
</dbReference>
<protein>
    <submittedName>
        <fullName evidence="2">Uncharacterized protein</fullName>
    </submittedName>
</protein>
<feature type="transmembrane region" description="Helical" evidence="1">
    <location>
        <begin position="213"/>
        <end position="236"/>
    </location>
</feature>
<organism evidence="2 3">
    <name type="scientific">Petrolisthes cinctipes</name>
    <name type="common">Flat porcelain crab</name>
    <dbReference type="NCBI Taxonomy" id="88211"/>
    <lineage>
        <taxon>Eukaryota</taxon>
        <taxon>Metazoa</taxon>
        <taxon>Ecdysozoa</taxon>
        <taxon>Arthropoda</taxon>
        <taxon>Crustacea</taxon>
        <taxon>Multicrustacea</taxon>
        <taxon>Malacostraca</taxon>
        <taxon>Eumalacostraca</taxon>
        <taxon>Eucarida</taxon>
        <taxon>Decapoda</taxon>
        <taxon>Pleocyemata</taxon>
        <taxon>Anomura</taxon>
        <taxon>Galatheoidea</taxon>
        <taxon>Porcellanidae</taxon>
        <taxon>Petrolisthes</taxon>
    </lineage>
</organism>
<name>A0AAE1FH24_PETCI</name>
<dbReference type="EMBL" id="JAWQEG010002128">
    <property type="protein sequence ID" value="KAK3874185.1"/>
    <property type="molecule type" value="Genomic_DNA"/>
</dbReference>
<feature type="transmembrane region" description="Helical" evidence="1">
    <location>
        <begin position="121"/>
        <end position="139"/>
    </location>
</feature>